<dbReference type="Pfam" id="PF13472">
    <property type="entry name" value="Lipase_GDSL_2"/>
    <property type="match status" value="1"/>
</dbReference>
<dbReference type="OMA" id="VPIDRYK"/>
<dbReference type="PANTHER" id="PTHR14209:SF19">
    <property type="entry name" value="ISOAMYL ACETATE-HYDROLYZING ESTERASE 1 HOMOLOG"/>
    <property type="match status" value="1"/>
</dbReference>
<dbReference type="EMBL" id="GG745344">
    <property type="protein sequence ID" value="KNE64253.1"/>
    <property type="molecule type" value="Genomic_DNA"/>
</dbReference>
<dbReference type="eggNOG" id="KOG3035">
    <property type="taxonomic scope" value="Eukaryota"/>
</dbReference>
<gene>
    <name evidence="2" type="ORF">AMAG_09289</name>
</gene>
<dbReference type="Proteomes" id="UP000054350">
    <property type="component" value="Unassembled WGS sequence"/>
</dbReference>
<dbReference type="InterPro" id="IPR013830">
    <property type="entry name" value="SGNH_hydro"/>
</dbReference>
<reference evidence="3" key="2">
    <citation type="submission" date="2009-11" db="EMBL/GenBank/DDBJ databases">
        <title>The Genome Sequence of Allomyces macrogynus strain ATCC 38327.</title>
        <authorList>
            <consortium name="The Broad Institute Genome Sequencing Platform"/>
            <person name="Russ C."/>
            <person name="Cuomo C."/>
            <person name="Shea T."/>
            <person name="Young S.K."/>
            <person name="Zeng Q."/>
            <person name="Koehrsen M."/>
            <person name="Haas B."/>
            <person name="Borodovsky M."/>
            <person name="Guigo R."/>
            <person name="Alvarado L."/>
            <person name="Berlin A."/>
            <person name="Borenstein D."/>
            <person name="Chen Z."/>
            <person name="Engels R."/>
            <person name="Freedman E."/>
            <person name="Gellesch M."/>
            <person name="Goldberg J."/>
            <person name="Griggs A."/>
            <person name="Gujja S."/>
            <person name="Heiman D."/>
            <person name="Hepburn T."/>
            <person name="Howarth C."/>
            <person name="Jen D."/>
            <person name="Larson L."/>
            <person name="Lewis B."/>
            <person name="Mehta T."/>
            <person name="Park D."/>
            <person name="Pearson M."/>
            <person name="Roberts A."/>
            <person name="Saif S."/>
            <person name="Shenoy N."/>
            <person name="Sisk P."/>
            <person name="Stolte C."/>
            <person name="Sykes S."/>
            <person name="Walk T."/>
            <person name="White J."/>
            <person name="Yandava C."/>
            <person name="Burger G."/>
            <person name="Gray M.W."/>
            <person name="Holland P.W.H."/>
            <person name="King N."/>
            <person name="Lang F.B.F."/>
            <person name="Roger A.J."/>
            <person name="Ruiz-Trillo I."/>
            <person name="Lander E."/>
            <person name="Nusbaum C."/>
        </authorList>
    </citation>
    <scope>NUCLEOTIDE SEQUENCE [LARGE SCALE GENOMIC DNA]</scope>
    <source>
        <strain evidence="3">ATCC 38327</strain>
    </source>
</reference>
<reference evidence="2 3" key="1">
    <citation type="submission" date="2009-11" db="EMBL/GenBank/DDBJ databases">
        <title>Annotation of Allomyces macrogynus ATCC 38327.</title>
        <authorList>
            <consortium name="The Broad Institute Genome Sequencing Platform"/>
            <person name="Russ C."/>
            <person name="Cuomo C."/>
            <person name="Burger G."/>
            <person name="Gray M.W."/>
            <person name="Holland P.W.H."/>
            <person name="King N."/>
            <person name="Lang F.B.F."/>
            <person name="Roger A.J."/>
            <person name="Ruiz-Trillo I."/>
            <person name="Young S.K."/>
            <person name="Zeng Q."/>
            <person name="Gargeya S."/>
            <person name="Fitzgerald M."/>
            <person name="Haas B."/>
            <person name="Abouelleil A."/>
            <person name="Alvarado L."/>
            <person name="Arachchi H.M."/>
            <person name="Berlin A."/>
            <person name="Chapman S.B."/>
            <person name="Gearin G."/>
            <person name="Goldberg J."/>
            <person name="Griggs A."/>
            <person name="Gujja S."/>
            <person name="Hansen M."/>
            <person name="Heiman D."/>
            <person name="Howarth C."/>
            <person name="Larimer J."/>
            <person name="Lui A."/>
            <person name="MacDonald P.J.P."/>
            <person name="McCowen C."/>
            <person name="Montmayeur A."/>
            <person name="Murphy C."/>
            <person name="Neiman D."/>
            <person name="Pearson M."/>
            <person name="Priest M."/>
            <person name="Roberts A."/>
            <person name="Saif S."/>
            <person name="Shea T."/>
            <person name="Sisk P."/>
            <person name="Stolte C."/>
            <person name="Sykes S."/>
            <person name="Wortman J."/>
            <person name="Nusbaum C."/>
            <person name="Birren B."/>
        </authorList>
    </citation>
    <scope>NUCLEOTIDE SEQUENCE [LARGE SCALE GENOMIC DNA]</scope>
    <source>
        <strain evidence="2 3">ATCC 38327</strain>
    </source>
</reference>
<organism evidence="2 3">
    <name type="scientific">Allomyces macrogynus (strain ATCC 38327)</name>
    <name type="common">Allomyces javanicus var. macrogynus</name>
    <dbReference type="NCBI Taxonomy" id="578462"/>
    <lineage>
        <taxon>Eukaryota</taxon>
        <taxon>Fungi</taxon>
        <taxon>Fungi incertae sedis</taxon>
        <taxon>Blastocladiomycota</taxon>
        <taxon>Blastocladiomycetes</taxon>
        <taxon>Blastocladiales</taxon>
        <taxon>Blastocladiaceae</taxon>
        <taxon>Allomyces</taxon>
    </lineage>
</organism>
<dbReference type="InterPro" id="IPR045136">
    <property type="entry name" value="Iah1-like"/>
</dbReference>
<keyword evidence="3" id="KW-1185">Reference proteome</keyword>
<dbReference type="PANTHER" id="PTHR14209">
    <property type="entry name" value="ISOAMYL ACETATE-HYDROLYZING ESTERASE 1"/>
    <property type="match status" value="1"/>
</dbReference>
<feature type="domain" description="SGNH hydrolase-type esterase" evidence="1">
    <location>
        <begin position="22"/>
        <end position="197"/>
    </location>
</feature>
<dbReference type="STRING" id="578462.A0A0L0SP15"/>
<accession>A0A0L0SP15</accession>
<evidence type="ECO:0000313" key="3">
    <source>
        <dbReference type="Proteomes" id="UP000054350"/>
    </source>
</evidence>
<proteinExistence type="predicted"/>
<dbReference type="AlphaFoldDB" id="A0A0L0SP15"/>
<name>A0A0L0SP15_ALLM3</name>
<dbReference type="OrthoDB" id="671439at2759"/>
<dbReference type="Gene3D" id="3.40.50.1110">
    <property type="entry name" value="SGNH hydrolase"/>
    <property type="match status" value="1"/>
</dbReference>
<evidence type="ECO:0000259" key="1">
    <source>
        <dbReference type="Pfam" id="PF13472"/>
    </source>
</evidence>
<dbReference type="InterPro" id="IPR036514">
    <property type="entry name" value="SGNH_hydro_sf"/>
</dbReference>
<dbReference type="VEuPathDB" id="FungiDB:AMAG_09289"/>
<protein>
    <recommendedName>
        <fullName evidence="1">SGNH hydrolase-type esterase domain-containing protein</fullName>
    </recommendedName>
</protein>
<evidence type="ECO:0000313" key="2">
    <source>
        <dbReference type="EMBL" id="KNE64253.1"/>
    </source>
</evidence>
<sequence>MSPNSTPAPGAPRVLPTILLCGDSLTQFAFDPSLYGWAASLAAKLIGRADIVNRGASGYTSASYRALLPHLALPAHADALVVFLGANDAAVPGATQHVPVAQYRTNLAAILAHLDAKYPSVRARIVVTPPGVHEPGIQKVFPHSIRTVAGLAQYAAAGRAVAAESGWALADVFDATKDGAANLFIADGLHLARNGNDVVFDVVWRALVAQWPDLGNDEKGFAWPYWATLPSADKEGGRALVESLAAFAASRAADQS</sequence>
<dbReference type="SUPFAM" id="SSF52266">
    <property type="entry name" value="SGNH hydrolase"/>
    <property type="match status" value="1"/>
</dbReference>